<protein>
    <submittedName>
        <fullName evidence="1">Uncharacterized protein</fullName>
    </submittedName>
</protein>
<dbReference type="AlphaFoldDB" id="A0A1D7ZYN8"/>
<evidence type="ECO:0000313" key="2">
    <source>
        <dbReference type="Proteomes" id="UP000094714"/>
    </source>
</evidence>
<reference evidence="1 2" key="1">
    <citation type="submission" date="2016-09" db="EMBL/GenBank/DDBJ databases">
        <title>Genome Sequence of the Lactobacillus fermentum strain NCC2970 (CNCM I-5068).</title>
        <authorList>
            <person name="Barretto C."/>
            <person name="Ngom-Bru C."/>
            <person name="Genevaz A."/>
            <person name="Fournier C."/>
            <person name="Moine D."/>
            <person name="Kassam M."/>
            <person name="Iltis A."/>
            <person name="Sagory-Zalkind P."/>
            <person name="Faucherand G."/>
            <person name="Descombes P."/>
            <person name="Duboux S."/>
        </authorList>
    </citation>
    <scope>NUCLEOTIDE SEQUENCE [LARGE SCALE GENOMIC DNA]</scope>
    <source>
        <strain evidence="1 2">NCC2970</strain>
    </source>
</reference>
<proteinExistence type="predicted"/>
<evidence type="ECO:0000313" key="1">
    <source>
        <dbReference type="EMBL" id="AOR74964.1"/>
    </source>
</evidence>
<dbReference type="EMBL" id="CP017151">
    <property type="protein sequence ID" value="AOR74964.1"/>
    <property type="molecule type" value="Genomic_DNA"/>
</dbReference>
<accession>A0A1D7ZYN8</accession>
<gene>
    <name evidence="1" type="ORF">LACFE_CDS1515</name>
</gene>
<name>A0A1D7ZYN8_LIMFE</name>
<sequence length="123" mass="14220">MDMTTEQSIAVDYFIELMEKHRVRACVIQKGEHIYGVVKAKHEALEVPFNADRLSWVSERNATDVGKAIRVDVLTCLKELLVAKANRDHKYFSRLAQQLQDDLDQFFGFSKLGDEEVLWKGNY</sequence>
<dbReference type="PATRIC" id="fig|1613.112.peg.1582"/>
<dbReference type="Proteomes" id="UP000094714">
    <property type="component" value="Chromosome"/>
</dbReference>
<organism evidence="1 2">
    <name type="scientific">Limosilactobacillus fermentum</name>
    <name type="common">Lactobacillus fermentum</name>
    <dbReference type="NCBI Taxonomy" id="1613"/>
    <lineage>
        <taxon>Bacteria</taxon>
        <taxon>Bacillati</taxon>
        <taxon>Bacillota</taxon>
        <taxon>Bacilli</taxon>
        <taxon>Lactobacillales</taxon>
        <taxon>Lactobacillaceae</taxon>
        <taxon>Limosilactobacillus</taxon>
    </lineage>
</organism>